<dbReference type="InParanoid" id="A0A0C2S5Y9"/>
<reference evidence="1 2" key="1">
    <citation type="submission" date="2014-04" db="EMBL/GenBank/DDBJ databases">
        <title>Evolutionary Origins and Diversification of the Mycorrhizal Mutualists.</title>
        <authorList>
            <consortium name="DOE Joint Genome Institute"/>
            <consortium name="Mycorrhizal Genomics Consortium"/>
            <person name="Kohler A."/>
            <person name="Kuo A."/>
            <person name="Nagy L.G."/>
            <person name="Floudas D."/>
            <person name="Copeland A."/>
            <person name="Barry K.W."/>
            <person name="Cichocki N."/>
            <person name="Veneault-Fourrey C."/>
            <person name="LaButti K."/>
            <person name="Lindquist E.A."/>
            <person name="Lipzen A."/>
            <person name="Lundell T."/>
            <person name="Morin E."/>
            <person name="Murat C."/>
            <person name="Riley R."/>
            <person name="Ohm R."/>
            <person name="Sun H."/>
            <person name="Tunlid A."/>
            <person name="Henrissat B."/>
            <person name="Grigoriev I.V."/>
            <person name="Hibbett D.S."/>
            <person name="Martin F."/>
        </authorList>
    </citation>
    <scope>NUCLEOTIDE SEQUENCE [LARGE SCALE GENOMIC DNA]</scope>
    <source>
        <strain evidence="1 2">Koide BX008</strain>
    </source>
</reference>
<dbReference type="AlphaFoldDB" id="A0A0C2S5Y9"/>
<accession>A0A0C2S5Y9</accession>
<organism evidence="1 2">
    <name type="scientific">Amanita muscaria (strain Koide BX008)</name>
    <dbReference type="NCBI Taxonomy" id="946122"/>
    <lineage>
        <taxon>Eukaryota</taxon>
        <taxon>Fungi</taxon>
        <taxon>Dikarya</taxon>
        <taxon>Basidiomycota</taxon>
        <taxon>Agaricomycotina</taxon>
        <taxon>Agaricomycetes</taxon>
        <taxon>Agaricomycetidae</taxon>
        <taxon>Agaricales</taxon>
        <taxon>Pluteineae</taxon>
        <taxon>Amanitaceae</taxon>
        <taxon>Amanita</taxon>
    </lineage>
</organism>
<gene>
    <name evidence="1" type="ORF">M378DRAFT_170889</name>
</gene>
<dbReference type="HOGENOM" id="CLU_2978635_0_0_1"/>
<keyword evidence="2" id="KW-1185">Reference proteome</keyword>
<dbReference type="Proteomes" id="UP000054549">
    <property type="component" value="Unassembled WGS sequence"/>
</dbReference>
<name>A0A0C2S5Y9_AMAMK</name>
<proteinExistence type="predicted"/>
<dbReference type="EMBL" id="KN818345">
    <property type="protein sequence ID" value="KIL58165.1"/>
    <property type="molecule type" value="Genomic_DNA"/>
</dbReference>
<protein>
    <submittedName>
        <fullName evidence="1">Uncharacterized protein</fullName>
    </submittedName>
</protein>
<evidence type="ECO:0000313" key="1">
    <source>
        <dbReference type="EMBL" id="KIL58165.1"/>
    </source>
</evidence>
<evidence type="ECO:0000313" key="2">
    <source>
        <dbReference type="Proteomes" id="UP000054549"/>
    </source>
</evidence>
<sequence>MGAMPNFCNDYSSINMLNLAHNWGVAMARAHQKEQSLHSERGIRCRMQIGKICGKFWI</sequence>